<dbReference type="SUPFAM" id="SSF74924">
    <property type="entry name" value="Cap-Gly domain"/>
    <property type="match status" value="1"/>
</dbReference>
<dbReference type="InterPro" id="IPR036859">
    <property type="entry name" value="CAP-Gly_dom_sf"/>
</dbReference>
<dbReference type="InterPro" id="IPR001611">
    <property type="entry name" value="Leu-rich_rpt"/>
</dbReference>
<evidence type="ECO:0000256" key="2">
    <source>
        <dbReference type="ARBA" id="ARBA00022737"/>
    </source>
</evidence>
<dbReference type="InterPro" id="IPR000938">
    <property type="entry name" value="CAP-Gly_domain"/>
</dbReference>
<feature type="domain" description="CAP-Gly" evidence="3">
    <location>
        <begin position="33"/>
        <end position="67"/>
    </location>
</feature>
<dbReference type="SUPFAM" id="SSF52047">
    <property type="entry name" value="RNI-like"/>
    <property type="match status" value="1"/>
</dbReference>
<evidence type="ECO:0000259" key="3">
    <source>
        <dbReference type="PROSITE" id="PS50245"/>
    </source>
</evidence>
<dbReference type="SMART" id="SM01052">
    <property type="entry name" value="CAP_GLY"/>
    <property type="match status" value="1"/>
</dbReference>
<dbReference type="Gene3D" id="3.80.10.10">
    <property type="entry name" value="Ribonuclease Inhibitor"/>
    <property type="match status" value="2"/>
</dbReference>
<dbReference type="OrthoDB" id="5273213at2759"/>
<dbReference type="Gene3D" id="2.30.30.190">
    <property type="entry name" value="CAP Gly-rich-like domain"/>
    <property type="match status" value="1"/>
</dbReference>
<evidence type="ECO:0000313" key="4">
    <source>
        <dbReference type="EMBL" id="KAH3669543.1"/>
    </source>
</evidence>
<keyword evidence="2" id="KW-0677">Repeat</keyword>
<dbReference type="Pfam" id="PF01302">
    <property type="entry name" value="CAP_GLY"/>
    <property type="match status" value="1"/>
</dbReference>
<keyword evidence="5" id="KW-1185">Reference proteome</keyword>
<accession>A0A9P8T7T7</accession>
<protein>
    <recommendedName>
        <fullName evidence="3">CAP-Gly domain-containing protein</fullName>
    </recommendedName>
</protein>
<dbReference type="PROSITE" id="PS51450">
    <property type="entry name" value="LRR"/>
    <property type="match status" value="2"/>
</dbReference>
<dbReference type="PANTHER" id="PTHR46652:SF8">
    <property type="entry name" value="LEUCINE RICH REPEAT CONTAINING 23"/>
    <property type="match status" value="1"/>
</dbReference>
<evidence type="ECO:0000313" key="5">
    <source>
        <dbReference type="Proteomes" id="UP000769528"/>
    </source>
</evidence>
<dbReference type="InterPro" id="IPR003591">
    <property type="entry name" value="Leu-rich_rpt_typical-subtyp"/>
</dbReference>
<dbReference type="PANTHER" id="PTHR46652">
    <property type="entry name" value="LEUCINE-RICH REPEAT AND IQ DOMAIN-CONTAINING PROTEIN 1-RELATED"/>
    <property type="match status" value="1"/>
</dbReference>
<comment type="caution">
    <text evidence="4">The sequence shown here is derived from an EMBL/GenBank/DDBJ whole genome shotgun (WGS) entry which is preliminary data.</text>
</comment>
<keyword evidence="1" id="KW-0433">Leucine-rich repeat</keyword>
<evidence type="ECO:0000256" key="1">
    <source>
        <dbReference type="ARBA" id="ARBA00022614"/>
    </source>
</evidence>
<reference evidence="4" key="1">
    <citation type="journal article" date="2021" name="Open Biol.">
        <title>Shared evolutionary footprints suggest mitochondrial oxidative damage underlies multiple complex I losses in fungi.</title>
        <authorList>
            <person name="Schikora-Tamarit M.A."/>
            <person name="Marcet-Houben M."/>
            <person name="Nosek J."/>
            <person name="Gabaldon T."/>
        </authorList>
    </citation>
    <scope>NUCLEOTIDE SEQUENCE</scope>
    <source>
        <strain evidence="4">CBS6341</strain>
    </source>
</reference>
<name>A0A9P8T7T7_9ASCO</name>
<dbReference type="SMART" id="SM00369">
    <property type="entry name" value="LRR_TYP"/>
    <property type="match status" value="4"/>
</dbReference>
<sequence>MTHYIGERLSYSGELCTVKFVGEIPAWKDEIAIGVEWDNPLKGKHNGIFQGVEYFKVSQLNSGSFLKSKRKHDGTIEFYESLLNTYAEDYKQQEIKIGSKKVESYGFEKLQLLQSDFNYLKNISLSRKRINRFDLDNYNNKFKGNLQNLQEIDLSFNLFEEFNQILTILQCLNIKKIVLIGNRFNFFIPQVEIKIDSVESLDLSLTFINEVIISELPLLFPKLKELSLGYNNFNSLKSDIIYFPCLKTLDLSYNEFKEIPKNLQNLSSLKKLNLNNNLIRILQKITFQNIEELDIRRNQIENWNEIDQLFENFPNLKNLRINDNPIFEKLTIEESEFNIIARSSSSLLQLNGVTITSQERINAELYFVSKINDGSIVEFKEAKFDELIQKYQKIKKNSDHNNNNKQIIKSNLIHLKFKYLNDEYRLKFLKTNEILKLKGSLSRLLNINIFNFEIYYQISNNKILIKNNFSLISSFNFETDQLLTIEPIN</sequence>
<dbReference type="Pfam" id="PF13855">
    <property type="entry name" value="LRR_8"/>
    <property type="match status" value="1"/>
</dbReference>
<dbReference type="InterPro" id="IPR050836">
    <property type="entry name" value="SDS22/Internalin_LRR"/>
</dbReference>
<proteinExistence type="predicted"/>
<organism evidence="4 5">
    <name type="scientific">Wickerhamomyces mucosus</name>
    <dbReference type="NCBI Taxonomy" id="1378264"/>
    <lineage>
        <taxon>Eukaryota</taxon>
        <taxon>Fungi</taxon>
        <taxon>Dikarya</taxon>
        <taxon>Ascomycota</taxon>
        <taxon>Saccharomycotina</taxon>
        <taxon>Saccharomycetes</taxon>
        <taxon>Phaffomycetales</taxon>
        <taxon>Wickerhamomycetaceae</taxon>
        <taxon>Wickerhamomyces</taxon>
    </lineage>
</organism>
<dbReference type="PROSITE" id="PS50245">
    <property type="entry name" value="CAP_GLY_2"/>
    <property type="match status" value="1"/>
</dbReference>
<dbReference type="EMBL" id="JAEUBF010001330">
    <property type="protein sequence ID" value="KAH3669543.1"/>
    <property type="molecule type" value="Genomic_DNA"/>
</dbReference>
<dbReference type="AlphaFoldDB" id="A0A9P8T7T7"/>
<gene>
    <name evidence="4" type="ORF">WICMUC_004965</name>
</gene>
<reference evidence="4" key="2">
    <citation type="submission" date="2021-01" db="EMBL/GenBank/DDBJ databases">
        <authorList>
            <person name="Schikora-Tamarit M.A."/>
        </authorList>
    </citation>
    <scope>NUCLEOTIDE SEQUENCE</scope>
    <source>
        <strain evidence="4">CBS6341</strain>
    </source>
</reference>
<dbReference type="InterPro" id="IPR032675">
    <property type="entry name" value="LRR_dom_sf"/>
</dbReference>
<dbReference type="Proteomes" id="UP000769528">
    <property type="component" value="Unassembled WGS sequence"/>
</dbReference>